<evidence type="ECO:0000313" key="2">
    <source>
        <dbReference type="Proteomes" id="UP000786811"/>
    </source>
</evidence>
<proteinExistence type="predicted"/>
<organism evidence="1 2">
    <name type="scientific">Cotesia congregata</name>
    <name type="common">Parasitoid wasp</name>
    <name type="synonym">Apanteles congregatus</name>
    <dbReference type="NCBI Taxonomy" id="51543"/>
    <lineage>
        <taxon>Eukaryota</taxon>
        <taxon>Metazoa</taxon>
        <taxon>Ecdysozoa</taxon>
        <taxon>Arthropoda</taxon>
        <taxon>Hexapoda</taxon>
        <taxon>Insecta</taxon>
        <taxon>Pterygota</taxon>
        <taxon>Neoptera</taxon>
        <taxon>Endopterygota</taxon>
        <taxon>Hymenoptera</taxon>
        <taxon>Apocrita</taxon>
        <taxon>Ichneumonoidea</taxon>
        <taxon>Braconidae</taxon>
        <taxon>Microgastrinae</taxon>
        <taxon>Cotesia</taxon>
    </lineage>
</organism>
<dbReference type="PANTHER" id="PTHR46579:SF1">
    <property type="entry name" value="F5_8 TYPE C DOMAIN-CONTAINING PROTEIN"/>
    <property type="match status" value="1"/>
</dbReference>
<protein>
    <submittedName>
        <fullName evidence="1">Uncharacterized protein</fullName>
    </submittedName>
</protein>
<dbReference type="PANTHER" id="PTHR46579">
    <property type="entry name" value="F5/8 TYPE C DOMAIN-CONTAINING PROTEIN-RELATED"/>
    <property type="match status" value="1"/>
</dbReference>
<name>A0A8J2MJ31_COTCN</name>
<reference evidence="1" key="1">
    <citation type="submission" date="2021-04" db="EMBL/GenBank/DDBJ databases">
        <authorList>
            <person name="Chebbi M.A.C M."/>
        </authorList>
    </citation>
    <scope>NUCLEOTIDE SEQUENCE</scope>
</reference>
<accession>A0A8J2MJ31</accession>
<dbReference type="AlphaFoldDB" id="A0A8J2MJ31"/>
<dbReference type="EMBL" id="CAJNRD030001118">
    <property type="protein sequence ID" value="CAG5084627.1"/>
    <property type="molecule type" value="Genomic_DNA"/>
</dbReference>
<dbReference type="OrthoDB" id="8194903at2759"/>
<dbReference type="Proteomes" id="UP000786811">
    <property type="component" value="Unassembled WGS sequence"/>
</dbReference>
<comment type="caution">
    <text evidence="1">The sequence shown here is derived from an EMBL/GenBank/DDBJ whole genome shotgun (WGS) entry which is preliminary data.</text>
</comment>
<sequence>MKRGPYKSYLNPGGSGIMPRSTFYGKLKKYRTDIANTNDQISNQNVYDDDDTNANVPSCHKEILVDDSFSIDSAAETDVSSNNQQTLTTTHSLYNSWLFEDFNEQSFHEEIWFDAENSSLIDDHNMDYNNEASEEVNEVKDENFSYHKPLCNCSTITQGEALMMTLALGAEESLPWKTIIAILSMINTLFQNDVVPASKYKLFEILKLNEDILVYHLYCNDCHHYFGAQKKFSKDKFQCPICGDDDDDDDDDDEQSPDICYFLTFDISLQLKSMLEDEEVQKVLMKNILRKNCNNNSNDLRSMRDGEIYKQLSMENNPFSTEYNFSYTFNTGGCKPSTSRKHSVWPIYIYINDLSPKLNSKHMIMAGLWVNKKEPDMLLFLQPFVNEANKLSEKGIEWKLQQQTITSKFIPICASVDSVARCMILNMKEYDGTYGCTFCEHPTECVDNFQKFSMTMIVPKERTDKSIKNQMVQTAEIQEGNDVMGVLGPSPLMNLDYFNIADGMSPDYIDAVLLGVIKEHTEILLSSLGEDYYVGNPNQLEVLNTRLSSFKHPTCITRSPPTLTDRKMWKATEWRSWLLFYSLICFKGILPQKYFDHLAILVEAIHILLSDKINYDELDMALFVSKSFITIKNGPFLQFCERNLTGCLKNIFEIDGCILIDKGKEYYLNDNEQKLVNRLDKCKSFNRIIYNRKRYTSKSYCPWEKIDDSVILLKNDKIGIINNICYFNSHENEKKIYIFYEEVIRLRKYFYSSKNVTVQSIEECIITKNLQFCEVKMILRPCMLTAVQSKHYVIFVPPGCYGD</sequence>
<evidence type="ECO:0000313" key="1">
    <source>
        <dbReference type="EMBL" id="CAG5084627.1"/>
    </source>
</evidence>
<gene>
    <name evidence="1" type="ORF">HICCMSTLAB_LOCUS4159</name>
</gene>
<dbReference type="Pfam" id="PF02992">
    <property type="entry name" value="Transposase_21"/>
    <property type="match status" value="1"/>
</dbReference>
<dbReference type="InterPro" id="IPR004242">
    <property type="entry name" value="Transposase_21"/>
</dbReference>
<keyword evidence="2" id="KW-1185">Reference proteome</keyword>